<sequence>MHSSHDAYGSVCDGKHGARRRSSHQKDRFDPILSRGSFDTEPSSPKTAALKSGLCIQHLQKRKNSLDERGRNKRRARYQSGEGTVAIGPGSPVMGWLTDGNSRPVNIRDLDIPADLAQTFSTFFLFVWFSSGKARDVKMQYLEISRESIHLLSFACIRS</sequence>
<evidence type="ECO:0000313" key="3">
    <source>
        <dbReference type="Proteomes" id="UP000807504"/>
    </source>
</evidence>
<name>A0A8T0FRX3_ARGBR</name>
<proteinExistence type="predicted"/>
<feature type="region of interest" description="Disordered" evidence="1">
    <location>
        <begin position="61"/>
        <end position="83"/>
    </location>
</feature>
<keyword evidence="3" id="KW-1185">Reference proteome</keyword>
<accession>A0A8T0FRX3</accession>
<dbReference type="AlphaFoldDB" id="A0A8T0FRX3"/>
<dbReference type="Proteomes" id="UP000807504">
    <property type="component" value="Unassembled WGS sequence"/>
</dbReference>
<evidence type="ECO:0000256" key="1">
    <source>
        <dbReference type="SAM" id="MobiDB-lite"/>
    </source>
</evidence>
<protein>
    <submittedName>
        <fullName evidence="2">Uncharacterized protein</fullName>
    </submittedName>
</protein>
<organism evidence="2 3">
    <name type="scientific">Argiope bruennichi</name>
    <name type="common">Wasp spider</name>
    <name type="synonym">Aranea bruennichi</name>
    <dbReference type="NCBI Taxonomy" id="94029"/>
    <lineage>
        <taxon>Eukaryota</taxon>
        <taxon>Metazoa</taxon>
        <taxon>Ecdysozoa</taxon>
        <taxon>Arthropoda</taxon>
        <taxon>Chelicerata</taxon>
        <taxon>Arachnida</taxon>
        <taxon>Araneae</taxon>
        <taxon>Araneomorphae</taxon>
        <taxon>Entelegynae</taxon>
        <taxon>Araneoidea</taxon>
        <taxon>Araneidae</taxon>
        <taxon>Argiope</taxon>
    </lineage>
</organism>
<gene>
    <name evidence="2" type="ORF">HNY73_001624</name>
</gene>
<feature type="region of interest" description="Disordered" evidence="1">
    <location>
        <begin position="1"/>
        <end position="46"/>
    </location>
</feature>
<reference evidence="2" key="1">
    <citation type="journal article" date="2020" name="bioRxiv">
        <title>Chromosome-level reference genome of the European wasp spider Argiope bruennichi: a resource for studies on range expansion and evolutionary adaptation.</title>
        <authorList>
            <person name="Sheffer M.M."/>
            <person name="Hoppe A."/>
            <person name="Krehenwinkel H."/>
            <person name="Uhl G."/>
            <person name="Kuss A.W."/>
            <person name="Jensen L."/>
            <person name="Jensen C."/>
            <person name="Gillespie R.G."/>
            <person name="Hoff K.J."/>
            <person name="Prost S."/>
        </authorList>
    </citation>
    <scope>NUCLEOTIDE SEQUENCE</scope>
</reference>
<evidence type="ECO:0000313" key="2">
    <source>
        <dbReference type="EMBL" id="KAF8793566.1"/>
    </source>
</evidence>
<comment type="caution">
    <text evidence="2">The sequence shown here is derived from an EMBL/GenBank/DDBJ whole genome shotgun (WGS) entry which is preliminary data.</text>
</comment>
<dbReference type="EMBL" id="JABXBU010000002">
    <property type="protein sequence ID" value="KAF8793566.1"/>
    <property type="molecule type" value="Genomic_DNA"/>
</dbReference>
<reference evidence="2" key="2">
    <citation type="submission" date="2020-06" db="EMBL/GenBank/DDBJ databases">
        <authorList>
            <person name="Sheffer M."/>
        </authorList>
    </citation>
    <scope>NUCLEOTIDE SEQUENCE</scope>
</reference>